<dbReference type="AlphaFoldDB" id="A0A8H3F645"/>
<dbReference type="InterPro" id="IPR043137">
    <property type="entry name" value="GGT_ssub_C"/>
</dbReference>
<dbReference type="InterPro" id="IPR043138">
    <property type="entry name" value="GGT_lsub"/>
</dbReference>
<feature type="compositionally biased region" description="Basic and acidic residues" evidence="1">
    <location>
        <begin position="287"/>
        <end position="310"/>
    </location>
</feature>
<dbReference type="Pfam" id="PF01019">
    <property type="entry name" value="G_glu_transpept"/>
    <property type="match status" value="1"/>
</dbReference>
<sequence>MPLNASAIYPSTDPNFITFPSRRSVVHSTNGMVACTQPLAAQAGQQILSNGGNAADAAVAVAAALNITEPSSTGIGGDMFCLFYNAETKKVSAMNGSGRSGAGGSLEQVQHDLVAKSGTAGAKIPTTSVHSVTVPGAAAGWVDTVERFGSGNLSLEQILAPAIKLGEEGFPVSEVAANAWSEGEELIRQASPNYGEMLKSDKNAQDGRRAPKAGELFANPGLAKTFRLLAKNGKAGFYKGEVAEALIKVVHDLGGHLQLEDLENHLKVGSEDVEAVSLKFSGQSVHEAQRASLHSENRTDSEKQGEKSNHSETPGGIDSEKHDEVQSPKEKHSVEIWEHPPNGQGIVALMALGIIEELERTGQISTWTKADHNSTQHLHAVIESLRIAFADANWWVTDPVIERVPTTELISRPYLAERAKLFSPDKASPVLSHGSPAHNHSDTVYFAVTDRFGNGISFINSNFAGFGTAIIPAGCGFTLQNRGSSFELAEGHPNVYAPGKRPYHTIIPAMITNPSDGSLHSVYGVMGGFMQPQGHVQVLLNMLTFKCNPQTALDAPRLCLGAGLPDEGDVMDRTVYLEEGIREDVVKELEALGHKVELVRGHKRKLFGKGQVIRCHVEDGRIVYSGGSDPRGDGAAYPG</sequence>
<comment type="caution">
    <text evidence="2">The sequence shown here is derived from an EMBL/GenBank/DDBJ whole genome shotgun (WGS) entry which is preliminary data.</text>
</comment>
<dbReference type="Gene3D" id="3.60.20.40">
    <property type="match status" value="1"/>
</dbReference>
<dbReference type="PANTHER" id="PTHR43881">
    <property type="entry name" value="GAMMA-GLUTAMYLTRANSPEPTIDASE (AFU_ORTHOLOGUE AFUA_4G13580)"/>
    <property type="match status" value="1"/>
</dbReference>
<organism evidence="2 3">
    <name type="scientific">Heterodermia speciosa</name>
    <dbReference type="NCBI Taxonomy" id="116794"/>
    <lineage>
        <taxon>Eukaryota</taxon>
        <taxon>Fungi</taxon>
        <taxon>Dikarya</taxon>
        <taxon>Ascomycota</taxon>
        <taxon>Pezizomycotina</taxon>
        <taxon>Lecanoromycetes</taxon>
        <taxon>OSLEUM clade</taxon>
        <taxon>Lecanoromycetidae</taxon>
        <taxon>Caliciales</taxon>
        <taxon>Physciaceae</taxon>
        <taxon>Heterodermia</taxon>
    </lineage>
</organism>
<proteinExistence type="predicted"/>
<name>A0A8H3F645_9LECA</name>
<dbReference type="Proteomes" id="UP000664521">
    <property type="component" value="Unassembled WGS sequence"/>
</dbReference>
<dbReference type="PRINTS" id="PR01210">
    <property type="entry name" value="GGTRANSPTASE"/>
</dbReference>
<evidence type="ECO:0000313" key="3">
    <source>
        <dbReference type="Proteomes" id="UP000664521"/>
    </source>
</evidence>
<evidence type="ECO:0000313" key="2">
    <source>
        <dbReference type="EMBL" id="CAF9914976.1"/>
    </source>
</evidence>
<feature type="compositionally biased region" description="Basic and acidic residues" evidence="1">
    <location>
        <begin position="318"/>
        <end position="338"/>
    </location>
</feature>
<feature type="region of interest" description="Disordered" evidence="1">
    <location>
        <begin position="286"/>
        <end position="340"/>
    </location>
</feature>
<evidence type="ECO:0000256" key="1">
    <source>
        <dbReference type="SAM" id="MobiDB-lite"/>
    </source>
</evidence>
<accession>A0A8H3F645</accession>
<dbReference type="SUPFAM" id="SSF56235">
    <property type="entry name" value="N-terminal nucleophile aminohydrolases (Ntn hydrolases)"/>
    <property type="match status" value="2"/>
</dbReference>
<dbReference type="OrthoDB" id="2015213at2759"/>
<dbReference type="InterPro" id="IPR029055">
    <property type="entry name" value="Ntn_hydrolases_N"/>
</dbReference>
<dbReference type="PANTHER" id="PTHR43881:SF1">
    <property type="entry name" value="GAMMA-GLUTAMYLTRANSPEPTIDASE (AFU_ORTHOLOGUE AFUA_4G13580)"/>
    <property type="match status" value="1"/>
</dbReference>
<evidence type="ECO:0008006" key="4">
    <source>
        <dbReference type="Google" id="ProtNLM"/>
    </source>
</evidence>
<keyword evidence="3" id="KW-1185">Reference proteome</keyword>
<dbReference type="Gene3D" id="1.10.246.130">
    <property type="match status" value="1"/>
</dbReference>
<gene>
    <name evidence="2" type="ORF">HETSPECPRED_002254</name>
</gene>
<dbReference type="InterPro" id="IPR052896">
    <property type="entry name" value="GGT-like_enzyme"/>
</dbReference>
<reference evidence="2" key="1">
    <citation type="submission" date="2021-03" db="EMBL/GenBank/DDBJ databases">
        <authorList>
            <person name="Tagirdzhanova G."/>
        </authorList>
    </citation>
    <scope>NUCLEOTIDE SEQUENCE</scope>
</reference>
<dbReference type="EMBL" id="CAJPDS010000015">
    <property type="protein sequence ID" value="CAF9914976.1"/>
    <property type="molecule type" value="Genomic_DNA"/>
</dbReference>
<protein>
    <recommendedName>
        <fullName evidence="4">Gamma-glutamyltranspeptidase</fullName>
    </recommendedName>
</protein>